<accession>A0A0N4ZXM0</accession>
<organism evidence="2 3">
    <name type="scientific">Parastrongyloides trichosuri</name>
    <name type="common">Possum-specific nematode worm</name>
    <dbReference type="NCBI Taxonomy" id="131310"/>
    <lineage>
        <taxon>Eukaryota</taxon>
        <taxon>Metazoa</taxon>
        <taxon>Ecdysozoa</taxon>
        <taxon>Nematoda</taxon>
        <taxon>Chromadorea</taxon>
        <taxon>Rhabditida</taxon>
        <taxon>Tylenchina</taxon>
        <taxon>Panagrolaimomorpha</taxon>
        <taxon>Strongyloidoidea</taxon>
        <taxon>Strongyloididae</taxon>
        <taxon>Parastrongyloides</taxon>
    </lineage>
</organism>
<name>A0A0N4ZXM0_PARTI</name>
<dbReference type="Proteomes" id="UP000038045">
    <property type="component" value="Unplaced"/>
</dbReference>
<evidence type="ECO:0000313" key="2">
    <source>
        <dbReference type="Proteomes" id="UP000038045"/>
    </source>
</evidence>
<reference evidence="3" key="1">
    <citation type="submission" date="2017-02" db="UniProtKB">
        <authorList>
            <consortium name="WormBaseParasite"/>
        </authorList>
    </citation>
    <scope>IDENTIFICATION</scope>
</reference>
<proteinExistence type="predicted"/>
<evidence type="ECO:0000313" key="3">
    <source>
        <dbReference type="WBParaSite" id="PTRK_0001342900.1"/>
    </source>
</evidence>
<dbReference type="WBParaSite" id="PTRK_0001342900.1">
    <property type="protein sequence ID" value="PTRK_0001342900.1"/>
    <property type="gene ID" value="PTRK_0001342900"/>
</dbReference>
<keyword evidence="2" id="KW-1185">Reference proteome</keyword>
<protein>
    <submittedName>
        <fullName evidence="3">Uncharacterized protein</fullName>
    </submittedName>
</protein>
<feature type="region of interest" description="Disordered" evidence="1">
    <location>
        <begin position="1"/>
        <end position="119"/>
    </location>
</feature>
<sequence>MRRSRRQRRSRRSVRDGSWRGLPLDYHSSGTLCPTTLGVKWRHGHSGSSARTTRYRLRPAARMGPDGRGHQRHRATGSGVRQRTEEGRYGLPDLRPQARRRPPRGAGDSPARAGRHARQ</sequence>
<evidence type="ECO:0000256" key="1">
    <source>
        <dbReference type="SAM" id="MobiDB-lite"/>
    </source>
</evidence>
<dbReference type="AlphaFoldDB" id="A0A0N4ZXM0"/>
<feature type="compositionally biased region" description="Basic residues" evidence="1">
    <location>
        <begin position="1"/>
        <end position="12"/>
    </location>
</feature>